<dbReference type="Gene3D" id="3.60.21.10">
    <property type="match status" value="1"/>
</dbReference>
<dbReference type="Gene3D" id="2.60.120.200">
    <property type="match status" value="2"/>
</dbReference>
<dbReference type="Pfam" id="PF13385">
    <property type="entry name" value="Laminin_G_3"/>
    <property type="match status" value="2"/>
</dbReference>
<accession>A0A172TFZ5</accession>
<organism evidence="5 6">
    <name type="scientific">Paenibacillus swuensis</name>
    <dbReference type="NCBI Taxonomy" id="1178515"/>
    <lineage>
        <taxon>Bacteria</taxon>
        <taxon>Bacillati</taxon>
        <taxon>Bacillota</taxon>
        <taxon>Bacilli</taxon>
        <taxon>Bacillales</taxon>
        <taxon>Paenibacillaceae</taxon>
        <taxon>Paenibacillus</taxon>
    </lineage>
</organism>
<dbReference type="STRING" id="1178515.SY83_05375"/>
<dbReference type="Proteomes" id="UP000076927">
    <property type="component" value="Chromosome"/>
</dbReference>
<keyword evidence="2" id="KW-1015">Disulfide bond</keyword>
<evidence type="ECO:0000259" key="4">
    <source>
        <dbReference type="SMART" id="SM00560"/>
    </source>
</evidence>
<reference evidence="5 6" key="1">
    <citation type="submission" date="2015-01" db="EMBL/GenBank/DDBJ databases">
        <title>Paenibacillus swuensis/DY6/whole genome sequencing.</title>
        <authorList>
            <person name="Kim M.K."/>
            <person name="Srinivasan S."/>
            <person name="Lee J.-J."/>
        </authorList>
    </citation>
    <scope>NUCLEOTIDE SEQUENCE [LARGE SCALE GENOMIC DNA]</scope>
    <source>
        <strain evidence="5 6">DY6</strain>
    </source>
</reference>
<evidence type="ECO:0000256" key="3">
    <source>
        <dbReference type="SAM" id="Phobius"/>
    </source>
</evidence>
<name>A0A172TFZ5_9BACL</name>
<dbReference type="InterPro" id="IPR004843">
    <property type="entry name" value="Calcineurin-like_PHP"/>
</dbReference>
<dbReference type="PATRIC" id="fig|1178515.4.peg.1091"/>
<dbReference type="InterPro" id="IPR013320">
    <property type="entry name" value="ConA-like_dom_sf"/>
</dbReference>
<evidence type="ECO:0000256" key="1">
    <source>
        <dbReference type="ARBA" id="ARBA00022729"/>
    </source>
</evidence>
<keyword evidence="1" id="KW-0732">Signal</keyword>
<keyword evidence="3" id="KW-0812">Transmembrane</keyword>
<evidence type="ECO:0000313" key="5">
    <source>
        <dbReference type="EMBL" id="ANE45824.1"/>
    </source>
</evidence>
<protein>
    <recommendedName>
        <fullName evidence="4">LamG-like jellyroll fold domain-containing protein</fullName>
    </recommendedName>
</protein>
<dbReference type="EMBL" id="CP011388">
    <property type="protein sequence ID" value="ANE45824.1"/>
    <property type="molecule type" value="Genomic_DNA"/>
</dbReference>
<dbReference type="SUPFAM" id="SSF56300">
    <property type="entry name" value="Metallo-dependent phosphatases"/>
    <property type="match status" value="1"/>
</dbReference>
<dbReference type="KEGG" id="pswu:SY83_05375"/>
<dbReference type="GO" id="GO:0016787">
    <property type="term" value="F:hydrolase activity"/>
    <property type="evidence" value="ECO:0007669"/>
    <property type="project" value="InterPro"/>
</dbReference>
<dbReference type="InterPro" id="IPR029052">
    <property type="entry name" value="Metallo-depent_PP-like"/>
</dbReference>
<keyword evidence="3" id="KW-0472">Membrane</keyword>
<dbReference type="AlphaFoldDB" id="A0A172TFZ5"/>
<dbReference type="SMART" id="SM00560">
    <property type="entry name" value="LamGL"/>
    <property type="match status" value="1"/>
</dbReference>
<dbReference type="PANTHER" id="PTHR43143:SF5">
    <property type="entry name" value="SECRETED PROTEIN"/>
    <property type="match status" value="1"/>
</dbReference>
<evidence type="ECO:0000313" key="6">
    <source>
        <dbReference type="Proteomes" id="UP000076927"/>
    </source>
</evidence>
<dbReference type="Pfam" id="PF00149">
    <property type="entry name" value="Metallophos"/>
    <property type="match status" value="1"/>
</dbReference>
<dbReference type="PANTHER" id="PTHR43143">
    <property type="entry name" value="METALLOPHOSPHOESTERASE, CALCINEURIN SUPERFAMILY"/>
    <property type="match status" value="1"/>
</dbReference>
<sequence length="783" mass="88396">MLFYFEEEGKMLVYKRLSRFTVWMMVMVMGIGMMATTFSMGAPDAAAERQSVTFQPTRYAVMNKAIEKIPTTVEAWVKLKPAVNTRQIIIGNYKDGTQNSWSLELTSDNRLRYWEEYVDAQGVKRNMPNLYVTGVDVATNEWMLLSVVRDVTNKAILFYKNGVKVFERTGYTTIAPEQTPSTLPMLVGTDYRKSMWLNGQIAEIRTWDDLRTPAEIAQYAAADITGSESGLSHAWRLSDAAGIYPTTTFMDMARTNPVNLTAEGFLTYPYPPSGASFANSSVQYAAKNRLSSTPRTFEARVKLPKDLQGNRGGVIAGNFMDMGYYNYDMAFVNFEVTANGEPRLYWKKSGVVQDMVFTGVDLRQDRWMHVALAFDDAANEIRCYLDGELMSVRMNADFQPEIPAQALKIGGDYRANNTQYFKGGIADVRVWSTVRSKDEIAAHLQTEPVNPAGLLGSWKFDAPVNGIYADKSSHSNDITAFADWIEPNIAKGDHSLVFLPDTQFLASTYPNAFYNLTNWIKANKQEYNIQAVMSLGDIVDTHTSTTQWQVAQNAMNTLDGVVPYMMMPGNHDMRMSLTRETINYNKYFPYDKFSQLSYFGGAYKMGYMDNVYYYVTAGSKKYMIFSIAFAPTADILRWMNEKIAANPDKNVIITTHSYLYWNGEQSNANTPATSSKYISDAKNADEIWNDVASRHKNVVLVVSGHIGYPDIAKRVDTGVHGNRVHQMLADAQGMDLNGGLGMLMMLTFHKDSNKVDVNWYSTEKNKLFRERNQFSLDLNVVQP</sequence>
<feature type="transmembrane region" description="Helical" evidence="3">
    <location>
        <begin position="20"/>
        <end position="42"/>
    </location>
</feature>
<keyword evidence="6" id="KW-1185">Reference proteome</keyword>
<evidence type="ECO:0000256" key="2">
    <source>
        <dbReference type="ARBA" id="ARBA00023157"/>
    </source>
</evidence>
<dbReference type="InterPro" id="IPR006558">
    <property type="entry name" value="LamG-like"/>
</dbReference>
<dbReference type="SUPFAM" id="SSF49899">
    <property type="entry name" value="Concanavalin A-like lectins/glucanases"/>
    <property type="match status" value="2"/>
</dbReference>
<keyword evidence="3" id="KW-1133">Transmembrane helix</keyword>
<gene>
    <name evidence="5" type="ORF">SY83_05375</name>
</gene>
<proteinExistence type="predicted"/>
<feature type="domain" description="LamG-like jellyroll fold" evidence="4">
    <location>
        <begin position="296"/>
        <end position="438"/>
    </location>
</feature>
<dbReference type="InterPro" id="IPR051918">
    <property type="entry name" value="STPP_CPPED1"/>
</dbReference>